<keyword evidence="1" id="KW-1133">Transmembrane helix</keyword>
<sequence length="78" mass="8668">MLIIKMAICILPGVIGIFMIVSTEEKKRELRNTICNHLFGVSNAIPYPKFALTMVVIGSLLLAFTLAASWFLLLRGML</sequence>
<protein>
    <submittedName>
        <fullName evidence="2">Uncharacterized protein</fullName>
    </submittedName>
</protein>
<name>A0ABZ0RS97_9BACT</name>
<evidence type="ECO:0000313" key="3">
    <source>
        <dbReference type="Proteomes" id="UP001324993"/>
    </source>
</evidence>
<organism evidence="2 3">
    <name type="scientific">Coraliomargarita algicola</name>
    <dbReference type="NCBI Taxonomy" id="3092156"/>
    <lineage>
        <taxon>Bacteria</taxon>
        <taxon>Pseudomonadati</taxon>
        <taxon>Verrucomicrobiota</taxon>
        <taxon>Opitutia</taxon>
        <taxon>Puniceicoccales</taxon>
        <taxon>Coraliomargaritaceae</taxon>
        <taxon>Coraliomargarita</taxon>
    </lineage>
</organism>
<gene>
    <name evidence="2" type="ORF">SH580_09040</name>
</gene>
<dbReference type="RefSeq" id="WP_319834674.1">
    <property type="nucleotide sequence ID" value="NZ_CP138858.1"/>
</dbReference>
<reference evidence="2 3" key="1">
    <citation type="submission" date="2023-11" db="EMBL/GenBank/DDBJ databases">
        <title>Coraliomargarita sp. nov., isolated from marine algae.</title>
        <authorList>
            <person name="Lee J.K."/>
            <person name="Baek J.H."/>
            <person name="Kim J.M."/>
            <person name="Choi D.G."/>
            <person name="Jeon C.O."/>
        </authorList>
    </citation>
    <scope>NUCLEOTIDE SEQUENCE [LARGE SCALE GENOMIC DNA]</scope>
    <source>
        <strain evidence="2 3">J2-16</strain>
    </source>
</reference>
<keyword evidence="3" id="KW-1185">Reference proteome</keyword>
<evidence type="ECO:0000256" key="1">
    <source>
        <dbReference type="SAM" id="Phobius"/>
    </source>
</evidence>
<dbReference type="Proteomes" id="UP001324993">
    <property type="component" value="Chromosome"/>
</dbReference>
<dbReference type="EMBL" id="CP138858">
    <property type="protein sequence ID" value="WPJ97855.1"/>
    <property type="molecule type" value="Genomic_DNA"/>
</dbReference>
<proteinExistence type="predicted"/>
<keyword evidence="1" id="KW-0812">Transmembrane</keyword>
<feature type="transmembrane region" description="Helical" evidence="1">
    <location>
        <begin position="47"/>
        <end position="73"/>
    </location>
</feature>
<evidence type="ECO:0000313" key="2">
    <source>
        <dbReference type="EMBL" id="WPJ97855.1"/>
    </source>
</evidence>
<keyword evidence="1" id="KW-0472">Membrane</keyword>
<accession>A0ABZ0RS97</accession>